<gene>
    <name evidence="2" type="ORF">EBN03_22700</name>
</gene>
<feature type="compositionally biased region" description="Polar residues" evidence="1">
    <location>
        <begin position="1"/>
        <end position="11"/>
    </location>
</feature>
<dbReference type="OrthoDB" id="128043at2"/>
<evidence type="ECO:0008006" key="4">
    <source>
        <dbReference type="Google" id="ProtNLM"/>
    </source>
</evidence>
<keyword evidence="3" id="KW-1185">Reference proteome</keyword>
<protein>
    <recommendedName>
        <fullName evidence="4">Heavy-metal-associated domain-containing protein</fullName>
    </recommendedName>
</protein>
<reference evidence="2 3" key="1">
    <citation type="submission" date="2018-10" db="EMBL/GenBank/DDBJ databases">
        <title>Isolation from cow dung.</title>
        <authorList>
            <person name="Ling L."/>
        </authorList>
    </citation>
    <scope>NUCLEOTIDE SEQUENCE [LARGE SCALE GENOMIC DNA]</scope>
    <source>
        <strain evidence="2 3">NEAU-LL90</strain>
    </source>
</reference>
<organism evidence="2 3">
    <name type="scientific">Nocardia stercoris</name>
    <dbReference type="NCBI Taxonomy" id="2483361"/>
    <lineage>
        <taxon>Bacteria</taxon>
        <taxon>Bacillati</taxon>
        <taxon>Actinomycetota</taxon>
        <taxon>Actinomycetes</taxon>
        <taxon>Mycobacteriales</taxon>
        <taxon>Nocardiaceae</taxon>
        <taxon>Nocardia</taxon>
    </lineage>
</organism>
<evidence type="ECO:0000313" key="2">
    <source>
        <dbReference type="EMBL" id="RMI30202.1"/>
    </source>
</evidence>
<sequence>MPGMSSPTSALHASGMPGMDMPTGNGLSATSAGFTFVPAATTANAGAPVDFRFTITGPDGKPVTAFQPDQTQLMHFYLIRDDLSGFQHVHGTMAADGTWTAPLAALQPGSYRTYASFITTDAAGKAVPLVLSAPVTVAGDATPVTLPEPATTTEVEGYTVTLDTAQLMSGMSHPLTVTISRDGKPVTDLQPYLDTYAHLTAFRRDDLAFAHLHPGDAVNGDHGGPTLKFEAELPQPGQWRLFLQFRTGGVLHTAAITVAAS</sequence>
<name>A0A3M2KXD0_9NOCA</name>
<feature type="region of interest" description="Disordered" evidence="1">
    <location>
        <begin position="1"/>
        <end position="24"/>
    </location>
</feature>
<accession>A0A3M2KXD0</accession>
<proteinExistence type="predicted"/>
<evidence type="ECO:0000313" key="3">
    <source>
        <dbReference type="Proteomes" id="UP000279275"/>
    </source>
</evidence>
<dbReference type="AlphaFoldDB" id="A0A3M2KXD0"/>
<comment type="caution">
    <text evidence="2">The sequence shown here is derived from an EMBL/GenBank/DDBJ whole genome shotgun (WGS) entry which is preliminary data.</text>
</comment>
<dbReference type="Proteomes" id="UP000279275">
    <property type="component" value="Unassembled WGS sequence"/>
</dbReference>
<dbReference type="EMBL" id="RFFH01000011">
    <property type="protein sequence ID" value="RMI30202.1"/>
    <property type="molecule type" value="Genomic_DNA"/>
</dbReference>
<evidence type="ECO:0000256" key="1">
    <source>
        <dbReference type="SAM" id="MobiDB-lite"/>
    </source>
</evidence>